<dbReference type="AlphaFoldDB" id="A0A173UU10"/>
<dbReference type="EMBL" id="CYXM01000011">
    <property type="protein sequence ID" value="CUN18304.1"/>
    <property type="molecule type" value="Genomic_DNA"/>
</dbReference>
<organism evidence="1 3">
    <name type="scientific">Agathobacter rectalis</name>
    <dbReference type="NCBI Taxonomy" id="39491"/>
    <lineage>
        <taxon>Bacteria</taxon>
        <taxon>Bacillati</taxon>
        <taxon>Bacillota</taxon>
        <taxon>Clostridia</taxon>
        <taxon>Lachnospirales</taxon>
        <taxon>Lachnospiraceae</taxon>
        <taxon>Agathobacter</taxon>
    </lineage>
</organism>
<evidence type="ECO:0000313" key="1">
    <source>
        <dbReference type="EMBL" id="CUN18304.1"/>
    </source>
</evidence>
<evidence type="ECO:0000313" key="2">
    <source>
        <dbReference type="EMBL" id="RGW86987.1"/>
    </source>
</evidence>
<protein>
    <recommendedName>
        <fullName evidence="5">Helix-turn-helix domain-containing protein</fullName>
    </recommendedName>
</protein>
<evidence type="ECO:0008006" key="5">
    <source>
        <dbReference type="Google" id="ProtNLM"/>
    </source>
</evidence>
<proteinExistence type="predicted"/>
<evidence type="ECO:0000313" key="4">
    <source>
        <dbReference type="Proteomes" id="UP000283683"/>
    </source>
</evidence>
<reference evidence="2 4" key="2">
    <citation type="submission" date="2018-08" db="EMBL/GenBank/DDBJ databases">
        <title>A genome reference for cultivated species of the human gut microbiota.</title>
        <authorList>
            <person name="Zou Y."/>
            <person name="Xue W."/>
            <person name="Luo G."/>
        </authorList>
    </citation>
    <scope>NUCLEOTIDE SEQUENCE [LARGE SCALE GENOMIC DNA]</scope>
    <source>
        <strain evidence="2 4">AF06-19</strain>
    </source>
</reference>
<dbReference type="Proteomes" id="UP000283683">
    <property type="component" value="Unassembled WGS sequence"/>
</dbReference>
<gene>
    <name evidence="2" type="ORF">DWV45_08320</name>
    <name evidence="1" type="ORF">ERS852580_02396</name>
</gene>
<dbReference type="Proteomes" id="UP000095673">
    <property type="component" value="Unassembled WGS sequence"/>
</dbReference>
<dbReference type="EMBL" id="QSAZ01000007">
    <property type="protein sequence ID" value="RGW86987.1"/>
    <property type="molecule type" value="Genomic_DNA"/>
</dbReference>
<evidence type="ECO:0000313" key="3">
    <source>
        <dbReference type="Proteomes" id="UP000095673"/>
    </source>
</evidence>
<name>A0A173UU10_9FIRM</name>
<dbReference type="OrthoDB" id="9803733at2"/>
<reference evidence="1 3" key="1">
    <citation type="submission" date="2015-09" db="EMBL/GenBank/DDBJ databases">
        <authorList>
            <consortium name="Pathogen Informatics"/>
        </authorList>
    </citation>
    <scope>NUCLEOTIDE SEQUENCE [LARGE SCALE GENOMIC DNA]</scope>
    <source>
        <strain evidence="1 3">2789STDY5834968</strain>
    </source>
</reference>
<sequence length="119" mass="13097">MPVLKNKTQGNYVNVYKGIAMDPALSLRDRGMMLTLLSLPDNWDFTTAGLRKILLDGKHSIKSSIDSLQGLGYLSKEQSRGEGGVFGENVIEVYETPNSPFPDFRVPDNLAAVKPVTIK</sequence>
<accession>A0A173UU10</accession>